<protein>
    <submittedName>
        <fullName evidence="1">18622_t:CDS:1</fullName>
    </submittedName>
</protein>
<dbReference type="EMBL" id="CAMKVN010009149">
    <property type="protein sequence ID" value="CAI2193148.1"/>
    <property type="molecule type" value="Genomic_DNA"/>
</dbReference>
<evidence type="ECO:0000313" key="2">
    <source>
        <dbReference type="Proteomes" id="UP001153678"/>
    </source>
</evidence>
<evidence type="ECO:0000313" key="1">
    <source>
        <dbReference type="EMBL" id="CAI2193148.1"/>
    </source>
</evidence>
<dbReference type="Proteomes" id="UP001153678">
    <property type="component" value="Unassembled WGS sequence"/>
</dbReference>
<name>A0A9W4T4Z3_9GLOM</name>
<accession>A0A9W4T4Z3</accession>
<keyword evidence="2" id="KW-1185">Reference proteome</keyword>
<feature type="non-terminal residue" evidence="1">
    <location>
        <position position="81"/>
    </location>
</feature>
<organism evidence="1 2">
    <name type="scientific">Funneliformis geosporum</name>
    <dbReference type="NCBI Taxonomy" id="1117311"/>
    <lineage>
        <taxon>Eukaryota</taxon>
        <taxon>Fungi</taxon>
        <taxon>Fungi incertae sedis</taxon>
        <taxon>Mucoromycota</taxon>
        <taxon>Glomeromycotina</taxon>
        <taxon>Glomeromycetes</taxon>
        <taxon>Glomerales</taxon>
        <taxon>Glomeraceae</taxon>
        <taxon>Funneliformis</taxon>
    </lineage>
</organism>
<dbReference type="AlphaFoldDB" id="A0A9W4T4Z3"/>
<proteinExistence type="predicted"/>
<sequence length="81" mass="9505">MPKYNPFEFQNSIGFSNRALELIVSSYPNLKYLNLCSDQAASFRSLYVQEMDDGDLWRIAQSCHKLEYLNIAFRTEINEFV</sequence>
<reference evidence="1" key="1">
    <citation type="submission" date="2022-08" db="EMBL/GenBank/DDBJ databases">
        <authorList>
            <person name="Kallberg Y."/>
            <person name="Tangrot J."/>
            <person name="Rosling A."/>
        </authorList>
    </citation>
    <scope>NUCLEOTIDE SEQUENCE</scope>
    <source>
        <strain evidence="1">Wild A</strain>
    </source>
</reference>
<dbReference type="Gene3D" id="3.80.10.10">
    <property type="entry name" value="Ribonuclease Inhibitor"/>
    <property type="match status" value="1"/>
</dbReference>
<dbReference type="InterPro" id="IPR032675">
    <property type="entry name" value="LRR_dom_sf"/>
</dbReference>
<dbReference type="OrthoDB" id="550575at2759"/>
<gene>
    <name evidence="1" type="ORF">FWILDA_LOCUS15930</name>
</gene>
<comment type="caution">
    <text evidence="1">The sequence shown here is derived from an EMBL/GenBank/DDBJ whole genome shotgun (WGS) entry which is preliminary data.</text>
</comment>